<accession>A0AA40JPX9</accession>
<feature type="region of interest" description="Disordered" evidence="1">
    <location>
        <begin position="1"/>
        <end position="154"/>
    </location>
</feature>
<evidence type="ECO:0000313" key="3">
    <source>
        <dbReference type="Proteomes" id="UP000032274"/>
    </source>
</evidence>
<feature type="non-terminal residue" evidence="2">
    <location>
        <position position="1"/>
    </location>
</feature>
<evidence type="ECO:0000313" key="2">
    <source>
        <dbReference type="EMBL" id="KIU01376.1"/>
    </source>
</evidence>
<name>A0AA40JPX9_STAAU</name>
<reference evidence="2 3" key="1">
    <citation type="submission" date="2015-01" db="EMBL/GenBank/DDBJ databases">
        <title>Characterization of Swiss Staphylococcus aureus strains involved in food poisoning.</title>
        <authorList>
            <person name="Crovadore J."/>
            <person name="Chablais R."/>
            <person name="Tonacini J."/>
            <person name="Schnyder B."/>
            <person name="Lefort F."/>
        </authorList>
    </citation>
    <scope>NUCLEOTIDE SEQUENCE [LARGE SCALE GENOMIC DNA]</scope>
    <source>
        <strain evidence="2 3">SA-120</strain>
    </source>
</reference>
<protein>
    <submittedName>
        <fullName evidence="2">Uncharacterized protein</fullName>
    </submittedName>
</protein>
<evidence type="ECO:0000256" key="1">
    <source>
        <dbReference type="SAM" id="MobiDB-lite"/>
    </source>
</evidence>
<feature type="compositionally biased region" description="Polar residues" evidence="1">
    <location>
        <begin position="1"/>
        <end position="12"/>
    </location>
</feature>
<organism evidence="2 3">
    <name type="scientific">Staphylococcus aureus</name>
    <dbReference type="NCBI Taxonomy" id="1280"/>
    <lineage>
        <taxon>Bacteria</taxon>
        <taxon>Bacillati</taxon>
        <taxon>Bacillota</taxon>
        <taxon>Bacilli</taxon>
        <taxon>Bacillales</taxon>
        <taxon>Staphylococcaceae</taxon>
        <taxon>Staphylococcus</taxon>
    </lineage>
</organism>
<dbReference type="EMBL" id="JXIG01000425">
    <property type="protein sequence ID" value="KIU01376.1"/>
    <property type="molecule type" value="Genomic_DNA"/>
</dbReference>
<dbReference type="Proteomes" id="UP000032274">
    <property type="component" value="Unassembled WGS sequence"/>
</dbReference>
<proteinExistence type="predicted"/>
<sequence>VQILKSRSSCPSTVKHESGGFHHRGTYRGHSRWLASGSCARRRRADPVAGAAEGVDFLGRGHRSAGAGPRSGEEGARGRAVQRRGARTRARAQRSAGNPAQGGVRGRASDRDRQAGRAGRPSSGGQSGRDAGQCAAPPLPRLALGHRRRRAAGH</sequence>
<feature type="compositionally biased region" description="Basic residues" evidence="1">
    <location>
        <begin position="21"/>
        <end position="31"/>
    </location>
</feature>
<comment type="caution">
    <text evidence="2">The sequence shown here is derived from an EMBL/GenBank/DDBJ whole genome shotgun (WGS) entry which is preliminary data.</text>
</comment>
<feature type="compositionally biased region" description="Basic residues" evidence="1">
    <location>
        <begin position="80"/>
        <end position="92"/>
    </location>
</feature>
<feature type="non-terminal residue" evidence="2">
    <location>
        <position position="154"/>
    </location>
</feature>
<feature type="compositionally biased region" description="Basic residues" evidence="1">
    <location>
        <begin position="144"/>
        <end position="154"/>
    </location>
</feature>
<gene>
    <name evidence="2" type="ORF">QU38_01955</name>
</gene>
<dbReference type="AlphaFoldDB" id="A0AA40JPX9"/>